<dbReference type="Proteomes" id="UP000708208">
    <property type="component" value="Unassembled WGS sequence"/>
</dbReference>
<name>A0A8J2KU38_9HEXA</name>
<keyword evidence="2" id="KW-1185">Reference proteome</keyword>
<feature type="non-terminal residue" evidence="1">
    <location>
        <position position="80"/>
    </location>
</feature>
<gene>
    <name evidence="1" type="ORF">AFUS01_LOCUS33580</name>
</gene>
<comment type="caution">
    <text evidence="1">The sequence shown here is derived from an EMBL/GenBank/DDBJ whole genome shotgun (WGS) entry which is preliminary data.</text>
</comment>
<dbReference type="AlphaFoldDB" id="A0A8J2KU38"/>
<protein>
    <submittedName>
        <fullName evidence="1">Uncharacterized protein</fullName>
    </submittedName>
</protein>
<dbReference type="EMBL" id="CAJVCH010529210">
    <property type="protein sequence ID" value="CAG7823359.1"/>
    <property type="molecule type" value="Genomic_DNA"/>
</dbReference>
<organism evidence="1 2">
    <name type="scientific">Allacma fusca</name>
    <dbReference type="NCBI Taxonomy" id="39272"/>
    <lineage>
        <taxon>Eukaryota</taxon>
        <taxon>Metazoa</taxon>
        <taxon>Ecdysozoa</taxon>
        <taxon>Arthropoda</taxon>
        <taxon>Hexapoda</taxon>
        <taxon>Collembola</taxon>
        <taxon>Symphypleona</taxon>
        <taxon>Sminthuridae</taxon>
        <taxon>Allacma</taxon>
    </lineage>
</organism>
<reference evidence="1" key="1">
    <citation type="submission" date="2021-06" db="EMBL/GenBank/DDBJ databases">
        <authorList>
            <person name="Hodson N. C."/>
            <person name="Mongue J. A."/>
            <person name="Jaron S. K."/>
        </authorList>
    </citation>
    <scope>NUCLEOTIDE SEQUENCE</scope>
</reference>
<evidence type="ECO:0000313" key="1">
    <source>
        <dbReference type="EMBL" id="CAG7823359.1"/>
    </source>
</evidence>
<sequence length="80" mass="9252">MFAAIKIFRQNPVLAFIELLTVVDINVVYLTLYDKAFRIPGKIRSLKLAVLLATNKNAWRESFKKITRQQLRSIRTCGVQ</sequence>
<evidence type="ECO:0000313" key="2">
    <source>
        <dbReference type="Proteomes" id="UP000708208"/>
    </source>
</evidence>
<accession>A0A8J2KU38</accession>
<proteinExistence type="predicted"/>